<feature type="disulfide bond" evidence="7">
    <location>
        <begin position="523"/>
        <end position="532"/>
    </location>
</feature>
<sequence length="745" mass="82195">MQNRSPTTTTSLLALALLLLAGASASTTRKIAVRPDNVLMDYLAFRYVSILHFVVPENAVSAVFNFTVYQKKTGGLMECSQQFAEVHVKSASVPLVHPDGSKYKANLLRERRPHEPMRVDCNGDTHKISEEAPVPGDWYLVAYKAWEDPDNKPIKQEGLAASCDTILDAELVIEYPDVYLPLGVGDDDDEENERSLGLGSGPNLTTALLEFYVPAESPRARLSVKSSCGGECTLKLHLGGASDSVLERDINDTETSLEFRPRDEPLHRVVLRFMHGPATNLSVEIQPISLRDLQEQEQRSTSLDVTEFPLVRYTLPDFFTFNFNHVVGSNANESAPLNLSATSLGVMRFRIEDALDTGGTLSVGLKIHDDEKKDNVVIVACVSHGKYDAISSLGQCLRDVDDSTTSGADVYVANSSLADFVHVPYPETGNWHLSLRAFCLEPTSPECRQCHESCARKRWDNGTSYNGASGCHEGVCANCTARPCDARVKSIVASAQCVQNSCGRQGRCNVYLEAGYAFSSCYCYGGYRGFDCSDDAYVVGTSDVLARLLLLTLSNLAFVGAIYVAVRRAYYTEALAYTAVLVFSTFYHACEGGDRNHSYCLMDIDTLQFCDFFNALLSIWMTLIAMASMGSRLTSFCHILGVIVLAVGAEKDRTALWVFMLPAVTGCLIVLASWGYKCRQKGSLQYPARRYRIVYLPLGLGVVFLGLVCYAFFQTNSTYFWVHSLWHVAVALGVVLLLPKREYMQ</sequence>
<evidence type="ECO:0000313" key="11">
    <source>
        <dbReference type="EMBL" id="KAL3398863.1"/>
    </source>
</evidence>
<dbReference type="InterPro" id="IPR021910">
    <property type="entry name" value="NGX6/PGAP6/MYMK"/>
</dbReference>
<feature type="transmembrane region" description="Helical" evidence="8">
    <location>
        <begin position="655"/>
        <end position="674"/>
    </location>
</feature>
<dbReference type="Pfam" id="PF12036">
    <property type="entry name" value="DUF3522"/>
    <property type="match status" value="1"/>
</dbReference>
<feature type="transmembrane region" description="Helical" evidence="8">
    <location>
        <begin position="694"/>
        <end position="713"/>
    </location>
</feature>
<feature type="transmembrane region" description="Helical" evidence="8">
    <location>
        <begin position="719"/>
        <end position="738"/>
    </location>
</feature>
<evidence type="ECO:0000259" key="10">
    <source>
        <dbReference type="PROSITE" id="PS50026"/>
    </source>
</evidence>
<evidence type="ECO:0000256" key="4">
    <source>
        <dbReference type="ARBA" id="ARBA00022692"/>
    </source>
</evidence>
<dbReference type="AlphaFoldDB" id="A0ABD2X1Y3"/>
<proteinExistence type="inferred from homology"/>
<evidence type="ECO:0000256" key="7">
    <source>
        <dbReference type="PROSITE-ProRule" id="PRU00076"/>
    </source>
</evidence>
<dbReference type="Proteomes" id="UP001627154">
    <property type="component" value="Unassembled WGS sequence"/>
</dbReference>
<reference evidence="11 12" key="1">
    <citation type="journal article" date="2024" name="bioRxiv">
        <title>A reference genome for Trichogramma kaykai: A tiny desert-dwelling parasitoid wasp with competing sex-ratio distorters.</title>
        <authorList>
            <person name="Culotta J."/>
            <person name="Lindsey A.R."/>
        </authorList>
    </citation>
    <scope>NUCLEOTIDE SEQUENCE [LARGE SCALE GENOMIC DNA]</scope>
    <source>
        <strain evidence="11 12">KSX58</strain>
    </source>
</reference>
<evidence type="ECO:0000256" key="9">
    <source>
        <dbReference type="SAM" id="SignalP"/>
    </source>
</evidence>
<evidence type="ECO:0000256" key="2">
    <source>
        <dbReference type="ARBA" id="ARBA00005542"/>
    </source>
</evidence>
<evidence type="ECO:0000256" key="6">
    <source>
        <dbReference type="ARBA" id="ARBA00023136"/>
    </source>
</evidence>
<evidence type="ECO:0000256" key="3">
    <source>
        <dbReference type="ARBA" id="ARBA00022475"/>
    </source>
</evidence>
<accession>A0ABD2X1Y3</accession>
<dbReference type="PROSITE" id="PS50026">
    <property type="entry name" value="EGF_3"/>
    <property type="match status" value="1"/>
</dbReference>
<keyword evidence="4 8" id="KW-0812">Transmembrane</keyword>
<dbReference type="PANTHER" id="PTHR14319">
    <property type="entry name" value="FIVE-SPAN TRANSMEMBRANE PROTEIN M83"/>
    <property type="match status" value="1"/>
</dbReference>
<feature type="chain" id="PRO_5044751908" description="EGF-like domain-containing protein" evidence="9">
    <location>
        <begin position="26"/>
        <end position="745"/>
    </location>
</feature>
<comment type="similarity">
    <text evidence="2">Belongs to the TMEM8 family.</text>
</comment>
<keyword evidence="5 8" id="KW-1133">Transmembrane helix</keyword>
<keyword evidence="7" id="KW-0245">EGF-like domain</keyword>
<comment type="subcellular location">
    <subcellularLocation>
        <location evidence="1">Cell membrane</location>
        <topology evidence="1">Multi-pass membrane protein</topology>
    </subcellularLocation>
</comment>
<protein>
    <recommendedName>
        <fullName evidence="10">EGF-like domain-containing protein</fullName>
    </recommendedName>
</protein>
<feature type="domain" description="EGF-like" evidence="10">
    <location>
        <begin position="493"/>
        <end position="533"/>
    </location>
</feature>
<feature type="signal peptide" evidence="9">
    <location>
        <begin position="1"/>
        <end position="25"/>
    </location>
</feature>
<dbReference type="GO" id="GO:0005886">
    <property type="term" value="C:plasma membrane"/>
    <property type="evidence" value="ECO:0007669"/>
    <property type="project" value="UniProtKB-SubCell"/>
</dbReference>
<dbReference type="PANTHER" id="PTHR14319:SF3">
    <property type="entry name" value="TRANSMEMBRANE PROTEIN-LIKE PROTEIN"/>
    <property type="match status" value="1"/>
</dbReference>
<keyword evidence="6 8" id="KW-0472">Membrane</keyword>
<gene>
    <name evidence="11" type="ORF">TKK_007963</name>
</gene>
<name>A0ABD2X1Y3_9HYME</name>
<keyword evidence="7" id="KW-1015">Disulfide bond</keyword>
<feature type="transmembrane region" description="Helical" evidence="8">
    <location>
        <begin position="606"/>
        <end position="626"/>
    </location>
</feature>
<dbReference type="EMBL" id="JBJJXI010000059">
    <property type="protein sequence ID" value="KAL3398863.1"/>
    <property type="molecule type" value="Genomic_DNA"/>
</dbReference>
<keyword evidence="9" id="KW-0732">Signal</keyword>
<dbReference type="PROSITE" id="PS01186">
    <property type="entry name" value="EGF_2"/>
    <property type="match status" value="1"/>
</dbReference>
<evidence type="ECO:0000313" key="12">
    <source>
        <dbReference type="Proteomes" id="UP001627154"/>
    </source>
</evidence>
<evidence type="ECO:0000256" key="1">
    <source>
        <dbReference type="ARBA" id="ARBA00004651"/>
    </source>
</evidence>
<comment type="caution">
    <text evidence="11">The sequence shown here is derived from an EMBL/GenBank/DDBJ whole genome shotgun (WGS) entry which is preliminary data.</text>
</comment>
<feature type="transmembrane region" description="Helical" evidence="8">
    <location>
        <begin position="544"/>
        <end position="564"/>
    </location>
</feature>
<dbReference type="InterPro" id="IPR000742">
    <property type="entry name" value="EGF"/>
</dbReference>
<keyword evidence="3" id="KW-1003">Cell membrane</keyword>
<comment type="caution">
    <text evidence="7">Lacks conserved residue(s) required for the propagation of feature annotation.</text>
</comment>
<dbReference type="PROSITE" id="PS00022">
    <property type="entry name" value="EGF_1"/>
    <property type="match status" value="1"/>
</dbReference>
<evidence type="ECO:0000256" key="5">
    <source>
        <dbReference type="ARBA" id="ARBA00022989"/>
    </source>
</evidence>
<organism evidence="11 12">
    <name type="scientific">Trichogramma kaykai</name>
    <dbReference type="NCBI Taxonomy" id="54128"/>
    <lineage>
        <taxon>Eukaryota</taxon>
        <taxon>Metazoa</taxon>
        <taxon>Ecdysozoa</taxon>
        <taxon>Arthropoda</taxon>
        <taxon>Hexapoda</taxon>
        <taxon>Insecta</taxon>
        <taxon>Pterygota</taxon>
        <taxon>Neoptera</taxon>
        <taxon>Endopterygota</taxon>
        <taxon>Hymenoptera</taxon>
        <taxon>Apocrita</taxon>
        <taxon>Proctotrupomorpha</taxon>
        <taxon>Chalcidoidea</taxon>
        <taxon>Trichogrammatidae</taxon>
        <taxon>Trichogramma</taxon>
    </lineage>
</organism>
<keyword evidence="12" id="KW-1185">Reference proteome</keyword>
<evidence type="ECO:0000256" key="8">
    <source>
        <dbReference type="SAM" id="Phobius"/>
    </source>
</evidence>